<evidence type="ECO:0000313" key="2">
    <source>
        <dbReference type="Proteomes" id="UP000247459"/>
    </source>
</evidence>
<dbReference type="AlphaFoldDB" id="A0A2W0C8C2"/>
<dbReference type="RefSeq" id="WP_181429833.1">
    <property type="nucleotide sequence ID" value="NZ_PRLG01000020.1"/>
</dbReference>
<sequence length="226" mass="27092">MNEYTRENCIRDTKEHIAQVREFMMEFTKELTERALFHDKSKLESPELEVFTEYTPKLKGSTYGSDEYKLYLEKMGVALKHHYANNSHHPEHYPRGIADMNLFDVVEMFCDWHAATRRHDDGNLIKSIRFNMERFKYSHDLKRIFENTVAKLYKYTILFGKTDGVEGGFYANSVEELHMKIDAEKDLTDFEKQDIKYGFFREFKDTDYVTKNICWDNCFDVYWIVQ</sequence>
<dbReference type="Pfam" id="PF18907">
    <property type="entry name" value="DUF5662"/>
    <property type="match status" value="1"/>
</dbReference>
<comment type="caution">
    <text evidence="1">The sequence shown here is derived from an EMBL/GenBank/DDBJ whole genome shotgun (WGS) entry which is preliminary data.</text>
</comment>
<reference evidence="1 2" key="1">
    <citation type="submission" date="2018-01" db="EMBL/GenBank/DDBJ databases">
        <title>Genome sequence of the PGP bacterium Paenibacillus illinoisensis E3.</title>
        <authorList>
            <person name="Rolli E."/>
            <person name="Marasco R."/>
            <person name="Bessem C."/>
            <person name="Michoud G."/>
            <person name="Gaiarsa S."/>
            <person name="Borin S."/>
            <person name="Daffonchio D."/>
        </authorList>
    </citation>
    <scope>NUCLEOTIDE SEQUENCE [LARGE SCALE GENOMIC DNA]</scope>
    <source>
        <strain evidence="1 2">E3</strain>
    </source>
</reference>
<organism evidence="1 2">
    <name type="scientific">Paenibacillus illinoisensis</name>
    <dbReference type="NCBI Taxonomy" id="59845"/>
    <lineage>
        <taxon>Bacteria</taxon>
        <taxon>Bacillati</taxon>
        <taxon>Bacillota</taxon>
        <taxon>Bacilli</taxon>
        <taxon>Bacillales</taxon>
        <taxon>Paenibacillaceae</taxon>
        <taxon>Paenibacillus</taxon>
    </lineage>
</organism>
<dbReference type="Proteomes" id="UP000247459">
    <property type="component" value="Unassembled WGS sequence"/>
</dbReference>
<gene>
    <name evidence="1" type="ORF">PIL02S_03400</name>
</gene>
<evidence type="ECO:0000313" key="1">
    <source>
        <dbReference type="EMBL" id="PYY28254.1"/>
    </source>
</evidence>
<dbReference type="InterPro" id="IPR043721">
    <property type="entry name" value="DUF5662"/>
</dbReference>
<proteinExistence type="predicted"/>
<name>A0A2W0C8C2_9BACL</name>
<protein>
    <submittedName>
        <fullName evidence="1">Uncharacterized protein</fullName>
    </submittedName>
</protein>
<dbReference type="EMBL" id="PRLG01000020">
    <property type="protein sequence ID" value="PYY28254.1"/>
    <property type="molecule type" value="Genomic_DNA"/>
</dbReference>
<accession>A0A2W0C8C2</accession>